<evidence type="ECO:0000313" key="3">
    <source>
        <dbReference type="EMBL" id="SHE29239.1"/>
    </source>
</evidence>
<gene>
    <name evidence="3" type="ORF">SAMN02745225_00172</name>
</gene>
<evidence type="ECO:0000313" key="4">
    <source>
        <dbReference type="Proteomes" id="UP000184295"/>
    </source>
</evidence>
<proteinExistence type="predicted"/>
<keyword evidence="4" id="KW-1185">Reference proteome</keyword>
<evidence type="ECO:0000259" key="2">
    <source>
        <dbReference type="Pfam" id="PF11127"/>
    </source>
</evidence>
<accession>A0A1M4SAM9</accession>
<feature type="domain" description="Inner membrane protein YgaP-like transmembrane" evidence="2">
    <location>
        <begin position="1"/>
        <end position="65"/>
    </location>
</feature>
<dbReference type="RefSeq" id="WP_072787817.1">
    <property type="nucleotide sequence ID" value="NZ_FQUL01000002.1"/>
</dbReference>
<dbReference type="EMBL" id="FQUL01000002">
    <property type="protein sequence ID" value="SHE29239.1"/>
    <property type="molecule type" value="Genomic_DNA"/>
</dbReference>
<organism evidence="3 4">
    <name type="scientific">Ferrithrix thermotolerans DSM 19514</name>
    <dbReference type="NCBI Taxonomy" id="1121881"/>
    <lineage>
        <taxon>Bacteria</taxon>
        <taxon>Bacillati</taxon>
        <taxon>Actinomycetota</taxon>
        <taxon>Acidimicrobiia</taxon>
        <taxon>Acidimicrobiales</taxon>
        <taxon>Acidimicrobiaceae</taxon>
        <taxon>Ferrithrix</taxon>
    </lineage>
</organism>
<protein>
    <recommendedName>
        <fullName evidence="2">Inner membrane protein YgaP-like transmembrane domain-containing protein</fullName>
    </recommendedName>
</protein>
<evidence type="ECO:0000256" key="1">
    <source>
        <dbReference type="SAM" id="Phobius"/>
    </source>
</evidence>
<sequence length="75" mass="8003">MKKTVGKTDRNIRFALAAFLVVVAAIVGFGSIWSYVALAVTAVLVVTGASGYCPLYTLLHIDTTKSVSRESVRAK</sequence>
<feature type="transmembrane region" description="Helical" evidence="1">
    <location>
        <begin position="12"/>
        <end position="33"/>
    </location>
</feature>
<keyword evidence="1" id="KW-0472">Membrane</keyword>
<keyword evidence="1" id="KW-0812">Transmembrane</keyword>
<keyword evidence="1" id="KW-1133">Transmembrane helix</keyword>
<dbReference type="Proteomes" id="UP000184295">
    <property type="component" value="Unassembled WGS sequence"/>
</dbReference>
<dbReference type="AlphaFoldDB" id="A0A1M4SAM9"/>
<dbReference type="Pfam" id="PF11127">
    <property type="entry name" value="YgaP-like_TM"/>
    <property type="match status" value="1"/>
</dbReference>
<reference evidence="4" key="1">
    <citation type="submission" date="2016-11" db="EMBL/GenBank/DDBJ databases">
        <authorList>
            <person name="Varghese N."/>
            <person name="Submissions S."/>
        </authorList>
    </citation>
    <scope>NUCLEOTIDE SEQUENCE [LARGE SCALE GENOMIC DNA]</scope>
    <source>
        <strain evidence="4">DSM 19514</strain>
    </source>
</reference>
<name>A0A1M4SAM9_9ACTN</name>
<dbReference type="InterPro" id="IPR021309">
    <property type="entry name" value="YgaP-like_TM"/>
</dbReference>
<feature type="transmembrane region" description="Helical" evidence="1">
    <location>
        <begin position="39"/>
        <end position="59"/>
    </location>
</feature>